<dbReference type="Gene3D" id="3.50.30.30">
    <property type="match status" value="1"/>
</dbReference>
<dbReference type="AlphaFoldDB" id="A0A1I2E718"/>
<dbReference type="GO" id="GO:0005576">
    <property type="term" value="C:extracellular region"/>
    <property type="evidence" value="ECO:0007669"/>
    <property type="project" value="UniProtKB-SubCell"/>
</dbReference>
<dbReference type="GO" id="GO:0070573">
    <property type="term" value="F:metallodipeptidase activity"/>
    <property type="evidence" value="ECO:0007669"/>
    <property type="project" value="InterPro"/>
</dbReference>
<dbReference type="GO" id="GO:0006508">
    <property type="term" value="P:proteolysis"/>
    <property type="evidence" value="ECO:0007669"/>
    <property type="project" value="UniProtKB-KW"/>
</dbReference>
<dbReference type="Pfam" id="PF04389">
    <property type="entry name" value="Peptidase_M28"/>
    <property type="match status" value="1"/>
</dbReference>
<keyword evidence="23" id="KW-1185">Reference proteome</keyword>
<evidence type="ECO:0000256" key="11">
    <source>
        <dbReference type="ARBA" id="ARBA00022801"/>
    </source>
</evidence>
<evidence type="ECO:0000256" key="17">
    <source>
        <dbReference type="ARBA" id="ARBA00023180"/>
    </source>
</evidence>
<keyword evidence="13" id="KW-0862">Zinc</keyword>
<evidence type="ECO:0000256" key="16">
    <source>
        <dbReference type="ARBA" id="ARBA00023145"/>
    </source>
</evidence>
<dbReference type="Proteomes" id="UP000199513">
    <property type="component" value="Unassembled WGS sequence"/>
</dbReference>
<comment type="subcellular location">
    <subcellularLocation>
        <location evidence="1">Endoplasmic reticulum</location>
    </subcellularLocation>
    <subcellularLocation>
        <location evidence="3">Golgi apparatus</location>
    </subcellularLocation>
    <subcellularLocation>
        <location evidence="2">Lysosome</location>
    </subcellularLocation>
    <subcellularLocation>
        <location evidence="4">Secreted</location>
    </subcellularLocation>
</comment>
<comment type="subunit">
    <text evidence="19">Homodimer. The monomeric form is inactive while the homodimer is active.</text>
</comment>
<proteinExistence type="predicted"/>
<evidence type="ECO:0000256" key="12">
    <source>
        <dbReference type="ARBA" id="ARBA00022824"/>
    </source>
</evidence>
<protein>
    <recommendedName>
        <fullName evidence="5">Carboxypeptidase Q</fullName>
    </recommendedName>
    <alternativeName>
        <fullName evidence="20">Plasma glutamate carboxypeptidase</fullName>
    </alternativeName>
</protein>
<keyword evidence="15" id="KW-0482">Metalloprotease</keyword>
<evidence type="ECO:0000256" key="5">
    <source>
        <dbReference type="ARBA" id="ARBA00014116"/>
    </source>
</evidence>
<reference evidence="22 23" key="1">
    <citation type="submission" date="2016-10" db="EMBL/GenBank/DDBJ databases">
        <authorList>
            <person name="de Groot N.N."/>
        </authorList>
    </citation>
    <scope>NUCLEOTIDE SEQUENCE [LARGE SCALE GENOMIC DNA]</scope>
    <source>
        <strain>GEY</strain>
        <strain evidence="23">DSM 9560</strain>
    </source>
</reference>
<dbReference type="SUPFAM" id="SSF53187">
    <property type="entry name" value="Zn-dependent exopeptidases"/>
    <property type="match status" value="1"/>
</dbReference>
<dbReference type="Gene3D" id="3.40.630.10">
    <property type="entry name" value="Zn peptidases"/>
    <property type="match status" value="1"/>
</dbReference>
<evidence type="ECO:0000256" key="14">
    <source>
        <dbReference type="ARBA" id="ARBA00023034"/>
    </source>
</evidence>
<evidence type="ECO:0000256" key="8">
    <source>
        <dbReference type="ARBA" id="ARBA00022670"/>
    </source>
</evidence>
<evidence type="ECO:0000256" key="9">
    <source>
        <dbReference type="ARBA" id="ARBA00022723"/>
    </source>
</evidence>
<dbReference type="EMBL" id="FONY01000009">
    <property type="protein sequence ID" value="SFE88419.1"/>
    <property type="molecule type" value="Genomic_DNA"/>
</dbReference>
<dbReference type="RefSeq" id="WP_317039436.1">
    <property type="nucleotide sequence ID" value="NZ_FONY01000009.1"/>
</dbReference>
<dbReference type="PANTHER" id="PTHR12053:SF3">
    <property type="entry name" value="CARBOXYPEPTIDASE Q"/>
    <property type="match status" value="1"/>
</dbReference>
<evidence type="ECO:0000313" key="22">
    <source>
        <dbReference type="EMBL" id="SFE88419.1"/>
    </source>
</evidence>
<dbReference type="InterPro" id="IPR007484">
    <property type="entry name" value="Peptidase_M28"/>
</dbReference>
<dbReference type="GO" id="GO:0005764">
    <property type="term" value="C:lysosome"/>
    <property type="evidence" value="ECO:0007669"/>
    <property type="project" value="UniProtKB-SubCell"/>
</dbReference>
<evidence type="ECO:0000313" key="23">
    <source>
        <dbReference type="Proteomes" id="UP000199513"/>
    </source>
</evidence>
<dbReference type="PANTHER" id="PTHR12053">
    <property type="entry name" value="PROTEASE FAMILY M28 PLASMA GLUTAMATE CARBOXYPEPTIDASE-RELATED"/>
    <property type="match status" value="1"/>
</dbReference>
<keyword evidence="6" id="KW-0964">Secreted</keyword>
<evidence type="ECO:0000256" key="3">
    <source>
        <dbReference type="ARBA" id="ARBA00004555"/>
    </source>
</evidence>
<accession>A0A1I2E718</accession>
<feature type="domain" description="Peptidase M28" evidence="21">
    <location>
        <begin position="267"/>
        <end position="370"/>
    </location>
</feature>
<evidence type="ECO:0000256" key="20">
    <source>
        <dbReference type="ARBA" id="ARBA00033328"/>
    </source>
</evidence>
<evidence type="ECO:0000256" key="19">
    <source>
        <dbReference type="ARBA" id="ARBA00025833"/>
    </source>
</evidence>
<evidence type="ECO:0000256" key="18">
    <source>
        <dbReference type="ARBA" id="ARBA00023228"/>
    </source>
</evidence>
<keyword evidence="9" id="KW-0479">Metal-binding</keyword>
<evidence type="ECO:0000256" key="2">
    <source>
        <dbReference type="ARBA" id="ARBA00004371"/>
    </source>
</evidence>
<keyword evidence="18" id="KW-0458">Lysosome</keyword>
<keyword evidence="14" id="KW-0333">Golgi apparatus</keyword>
<dbReference type="GO" id="GO:0004180">
    <property type="term" value="F:carboxypeptidase activity"/>
    <property type="evidence" value="ECO:0007669"/>
    <property type="project" value="UniProtKB-KW"/>
</dbReference>
<keyword evidence="10" id="KW-0732">Signal</keyword>
<keyword evidence="16" id="KW-0865">Zymogen</keyword>
<evidence type="ECO:0000256" key="4">
    <source>
        <dbReference type="ARBA" id="ARBA00004613"/>
    </source>
</evidence>
<dbReference type="InterPro" id="IPR039866">
    <property type="entry name" value="CPQ"/>
</dbReference>
<keyword evidence="12" id="KW-0256">Endoplasmic reticulum</keyword>
<keyword evidence="8" id="KW-0645">Protease</keyword>
<evidence type="ECO:0000259" key="21">
    <source>
        <dbReference type="Pfam" id="PF04389"/>
    </source>
</evidence>
<evidence type="ECO:0000256" key="7">
    <source>
        <dbReference type="ARBA" id="ARBA00022645"/>
    </source>
</evidence>
<sequence length="388" mass="42549">MNKFLLVVYTIFASFNILLCSFSGSFAQKKDSVVIRQVYDEALLRGQAYAQLAYLCKKIGARLSGSPQAAAAVEFTRYIMDTMKLDRVYLQPVMVPHWVRGAKEIGKILNSKHIGEQEVRVVALGNSVGTGKGGITAKVVEVKSFEELKALGKAKVNGKIVFFNRPMDATKFNTFEAYAGASDQRGAGPSEAAKLGAVGVVVRSLASNIDDFPHTGSTRYQFVRQIPAVAISTKGAELLSELLKNDTTLLFHFETHCQMLPDVLSYNVIGEIKGSEKPEEIIAVGGHLDSWDLAEGAHDDGTGCMQAIEVLRIFKVLNIKPKRTIRAVMFMNEENGLRGGLEYAKLALEQNEKHIAAIESDRGGFTPREFGTEAPQIFCKKCKLGCLY</sequence>
<evidence type="ECO:0000256" key="13">
    <source>
        <dbReference type="ARBA" id="ARBA00022833"/>
    </source>
</evidence>
<evidence type="ECO:0000256" key="15">
    <source>
        <dbReference type="ARBA" id="ARBA00023049"/>
    </source>
</evidence>
<gene>
    <name evidence="22" type="ORF">SAMN04488541_100923</name>
</gene>
<dbReference type="STRING" id="1003.SAMN04488541_100923"/>
<evidence type="ECO:0000256" key="10">
    <source>
        <dbReference type="ARBA" id="ARBA00022729"/>
    </source>
</evidence>
<evidence type="ECO:0000256" key="6">
    <source>
        <dbReference type="ARBA" id="ARBA00022525"/>
    </source>
</evidence>
<name>A0A1I2E718_9BACT</name>
<keyword evidence="7" id="KW-0121">Carboxypeptidase</keyword>
<keyword evidence="11" id="KW-0378">Hydrolase</keyword>
<evidence type="ECO:0000256" key="1">
    <source>
        <dbReference type="ARBA" id="ARBA00004240"/>
    </source>
</evidence>
<dbReference type="GO" id="GO:0046872">
    <property type="term" value="F:metal ion binding"/>
    <property type="evidence" value="ECO:0007669"/>
    <property type="project" value="UniProtKB-KW"/>
</dbReference>
<keyword evidence="17" id="KW-0325">Glycoprotein</keyword>
<organism evidence="22 23">
    <name type="scientific">Thermoflexibacter ruber</name>
    <dbReference type="NCBI Taxonomy" id="1003"/>
    <lineage>
        <taxon>Bacteria</taxon>
        <taxon>Pseudomonadati</taxon>
        <taxon>Bacteroidota</taxon>
        <taxon>Cytophagia</taxon>
        <taxon>Cytophagales</taxon>
        <taxon>Thermoflexibacteraceae</taxon>
        <taxon>Thermoflexibacter</taxon>
    </lineage>
</organism>